<evidence type="ECO:0000313" key="2">
    <source>
        <dbReference type="Proteomes" id="UP000520814"/>
    </source>
</evidence>
<evidence type="ECO:0000313" key="1">
    <source>
        <dbReference type="EMBL" id="MBB6049986.1"/>
    </source>
</evidence>
<gene>
    <name evidence="1" type="ORF">HNQ39_001777</name>
</gene>
<organism evidence="1 2">
    <name type="scientific">Armatimonas rosea</name>
    <dbReference type="NCBI Taxonomy" id="685828"/>
    <lineage>
        <taxon>Bacteria</taxon>
        <taxon>Bacillati</taxon>
        <taxon>Armatimonadota</taxon>
        <taxon>Armatimonadia</taxon>
        <taxon>Armatimonadales</taxon>
        <taxon>Armatimonadaceae</taxon>
        <taxon>Armatimonas</taxon>
    </lineage>
</organism>
<evidence type="ECO:0008006" key="3">
    <source>
        <dbReference type="Google" id="ProtNLM"/>
    </source>
</evidence>
<accession>A0A7W9SNQ7</accession>
<dbReference type="RefSeq" id="WP_184194088.1">
    <property type="nucleotide sequence ID" value="NZ_JACHGW010000002.1"/>
</dbReference>
<protein>
    <recommendedName>
        <fullName evidence="3">WD40 repeat protein</fullName>
    </recommendedName>
</protein>
<proteinExistence type="predicted"/>
<dbReference type="Gene3D" id="2.120.10.30">
    <property type="entry name" value="TolB, C-terminal domain"/>
    <property type="match status" value="1"/>
</dbReference>
<dbReference type="AlphaFoldDB" id="A0A7W9SNQ7"/>
<dbReference type="InterPro" id="IPR011042">
    <property type="entry name" value="6-blade_b-propeller_TolB-like"/>
</dbReference>
<comment type="caution">
    <text evidence="1">The sequence shown here is derived from an EMBL/GenBank/DDBJ whole genome shotgun (WGS) entry which is preliminary data.</text>
</comment>
<sequence length="252" mass="27368">MLPKVLPKDRLLVVAGALNGEKIAQLWRMNPDGSGRVRLTRERQPCAQPRWSSDGSSIVYGVETGKTSETTGETVLAWRRCAPDGSKRTAIPAPELGSPLPKLEVVLSGDYVTGFRTPGGPLQKIQLSPAAEKFWDETGISGGALRLVSLPGTDAFVLAVQLAGGNREGKWHTAVKVEVATGKAEPWGEYGYSGFCTSPDNRQFVTCFNRMVKGKEEHVVCIGNMDNSQKLRRLLTSPELIFADWCGGKRVV</sequence>
<dbReference type="EMBL" id="JACHGW010000002">
    <property type="protein sequence ID" value="MBB6049986.1"/>
    <property type="molecule type" value="Genomic_DNA"/>
</dbReference>
<keyword evidence="2" id="KW-1185">Reference proteome</keyword>
<dbReference type="SUPFAM" id="SSF82171">
    <property type="entry name" value="DPP6 N-terminal domain-like"/>
    <property type="match status" value="1"/>
</dbReference>
<name>A0A7W9SNQ7_ARMRO</name>
<reference evidence="1 2" key="1">
    <citation type="submission" date="2020-08" db="EMBL/GenBank/DDBJ databases">
        <title>Genomic Encyclopedia of Type Strains, Phase IV (KMG-IV): sequencing the most valuable type-strain genomes for metagenomic binning, comparative biology and taxonomic classification.</title>
        <authorList>
            <person name="Goeker M."/>
        </authorList>
    </citation>
    <scope>NUCLEOTIDE SEQUENCE [LARGE SCALE GENOMIC DNA]</scope>
    <source>
        <strain evidence="1 2">DSM 23562</strain>
    </source>
</reference>
<dbReference type="Proteomes" id="UP000520814">
    <property type="component" value="Unassembled WGS sequence"/>
</dbReference>